<organism evidence="1 2">
    <name type="scientific">Liparis tanakae</name>
    <name type="common">Tanaka's snailfish</name>
    <dbReference type="NCBI Taxonomy" id="230148"/>
    <lineage>
        <taxon>Eukaryota</taxon>
        <taxon>Metazoa</taxon>
        <taxon>Chordata</taxon>
        <taxon>Craniata</taxon>
        <taxon>Vertebrata</taxon>
        <taxon>Euteleostomi</taxon>
        <taxon>Actinopterygii</taxon>
        <taxon>Neopterygii</taxon>
        <taxon>Teleostei</taxon>
        <taxon>Neoteleostei</taxon>
        <taxon>Acanthomorphata</taxon>
        <taxon>Eupercaria</taxon>
        <taxon>Perciformes</taxon>
        <taxon>Cottioidei</taxon>
        <taxon>Cottales</taxon>
        <taxon>Liparidae</taxon>
        <taxon>Liparis</taxon>
    </lineage>
</organism>
<gene>
    <name evidence="1" type="ORF">EYF80_063656</name>
</gene>
<protein>
    <submittedName>
        <fullName evidence="1">Uncharacterized protein</fullName>
    </submittedName>
</protein>
<reference evidence="1 2" key="1">
    <citation type="submission" date="2019-03" db="EMBL/GenBank/DDBJ databases">
        <title>First draft genome of Liparis tanakae, snailfish: a comprehensive survey of snailfish specific genes.</title>
        <authorList>
            <person name="Kim W."/>
            <person name="Song I."/>
            <person name="Jeong J.-H."/>
            <person name="Kim D."/>
            <person name="Kim S."/>
            <person name="Ryu S."/>
            <person name="Song J.Y."/>
            <person name="Lee S.K."/>
        </authorList>
    </citation>
    <scope>NUCLEOTIDE SEQUENCE [LARGE SCALE GENOMIC DNA]</scope>
    <source>
        <tissue evidence="1">Muscle</tissue>
    </source>
</reference>
<keyword evidence="2" id="KW-1185">Reference proteome</keyword>
<name>A0A4Z2EBF0_9TELE</name>
<dbReference type="Proteomes" id="UP000314294">
    <property type="component" value="Unassembled WGS sequence"/>
</dbReference>
<dbReference type="AlphaFoldDB" id="A0A4Z2EBF0"/>
<dbReference type="EMBL" id="SRLO01010741">
    <property type="protein sequence ID" value="TNN26207.1"/>
    <property type="molecule type" value="Genomic_DNA"/>
</dbReference>
<sequence length="140" mass="15844">MTPFTLHASSCFQTHLEETYKADIFLNPSSSFLFHIWNQMHPDSPVELFFAPHLSITKPLLLRTHHSSAHLFVQSVCYKEAELLVFTASGAVGVPLGPQRVQFAPRCQKTPRIIKHPTACTLLTFSRTQSPARGSLRWRT</sequence>
<proteinExistence type="predicted"/>
<accession>A0A4Z2EBF0</accession>
<evidence type="ECO:0000313" key="2">
    <source>
        <dbReference type="Proteomes" id="UP000314294"/>
    </source>
</evidence>
<evidence type="ECO:0000313" key="1">
    <source>
        <dbReference type="EMBL" id="TNN26207.1"/>
    </source>
</evidence>
<comment type="caution">
    <text evidence="1">The sequence shown here is derived from an EMBL/GenBank/DDBJ whole genome shotgun (WGS) entry which is preliminary data.</text>
</comment>